<feature type="DNA-binding region" description="H-T-H motif" evidence="4">
    <location>
        <begin position="49"/>
        <end position="68"/>
    </location>
</feature>
<dbReference type="InterPro" id="IPR036271">
    <property type="entry name" value="Tet_transcr_reg_TetR-rel_C_sf"/>
</dbReference>
<dbReference type="InterPro" id="IPR011075">
    <property type="entry name" value="TetR_C"/>
</dbReference>
<evidence type="ECO:0000256" key="4">
    <source>
        <dbReference type="PROSITE-ProRule" id="PRU00335"/>
    </source>
</evidence>
<gene>
    <name evidence="7" type="ORF">ACFSXZ_01240</name>
</gene>
<proteinExistence type="predicted"/>
<name>A0ABW5FIZ8_9PSEU</name>
<comment type="caution">
    <text evidence="7">The sequence shown here is derived from an EMBL/GenBank/DDBJ whole genome shotgun (WGS) entry which is preliminary data.</text>
</comment>
<evidence type="ECO:0000313" key="7">
    <source>
        <dbReference type="EMBL" id="MFD2414945.1"/>
    </source>
</evidence>
<dbReference type="PANTHER" id="PTHR30055">
    <property type="entry name" value="HTH-TYPE TRANSCRIPTIONAL REGULATOR RUTR"/>
    <property type="match status" value="1"/>
</dbReference>
<keyword evidence="2 4" id="KW-0238">DNA-binding</keyword>
<dbReference type="SUPFAM" id="SSF48498">
    <property type="entry name" value="Tetracyclin repressor-like, C-terminal domain"/>
    <property type="match status" value="1"/>
</dbReference>
<dbReference type="PROSITE" id="PS50977">
    <property type="entry name" value="HTH_TETR_2"/>
    <property type="match status" value="1"/>
</dbReference>
<organism evidence="7 8">
    <name type="scientific">Amycolatopsis pigmentata</name>
    <dbReference type="NCBI Taxonomy" id="450801"/>
    <lineage>
        <taxon>Bacteria</taxon>
        <taxon>Bacillati</taxon>
        <taxon>Actinomycetota</taxon>
        <taxon>Actinomycetes</taxon>
        <taxon>Pseudonocardiales</taxon>
        <taxon>Pseudonocardiaceae</taxon>
        <taxon>Amycolatopsis</taxon>
    </lineage>
</organism>
<dbReference type="PRINTS" id="PR00455">
    <property type="entry name" value="HTHTETR"/>
</dbReference>
<dbReference type="Gene3D" id="1.10.10.60">
    <property type="entry name" value="Homeodomain-like"/>
    <property type="match status" value="1"/>
</dbReference>
<dbReference type="Proteomes" id="UP001597417">
    <property type="component" value="Unassembled WGS sequence"/>
</dbReference>
<dbReference type="InterPro" id="IPR001647">
    <property type="entry name" value="HTH_TetR"/>
</dbReference>
<dbReference type="InterPro" id="IPR009057">
    <property type="entry name" value="Homeodomain-like_sf"/>
</dbReference>
<dbReference type="Gene3D" id="1.10.357.10">
    <property type="entry name" value="Tetracycline Repressor, domain 2"/>
    <property type="match status" value="1"/>
</dbReference>
<keyword evidence="8" id="KW-1185">Reference proteome</keyword>
<accession>A0ABW5FIZ8</accession>
<evidence type="ECO:0000256" key="5">
    <source>
        <dbReference type="SAM" id="MobiDB-lite"/>
    </source>
</evidence>
<evidence type="ECO:0000313" key="8">
    <source>
        <dbReference type="Proteomes" id="UP001597417"/>
    </source>
</evidence>
<dbReference type="EMBL" id="JBHUKR010000002">
    <property type="protein sequence ID" value="MFD2414945.1"/>
    <property type="molecule type" value="Genomic_DNA"/>
</dbReference>
<keyword evidence="1" id="KW-0805">Transcription regulation</keyword>
<protein>
    <submittedName>
        <fullName evidence="7">TetR/AcrR family transcriptional regulator</fullName>
    </submittedName>
</protein>
<feature type="domain" description="HTH tetR-type" evidence="6">
    <location>
        <begin position="26"/>
        <end position="86"/>
    </location>
</feature>
<evidence type="ECO:0000256" key="3">
    <source>
        <dbReference type="ARBA" id="ARBA00023163"/>
    </source>
</evidence>
<dbReference type="Pfam" id="PF16859">
    <property type="entry name" value="TetR_C_11"/>
    <property type="match status" value="1"/>
</dbReference>
<sequence>MPESTGADHDGQGAERRRGAGRPRSQSAHRAVLEAAYAILEEGGIEHFSIDRVGRRSGVARTTIYRWWPSKAALAIESFFNQFEPQVAGPRSGVPDDDFRALVRSLVAALAGPAGRVAASVVAHAQGDKETQRRFRENFSDPLRKQSTEILESGIARGTFRPDLDIARVIDAFVGAVYFRLLIGSTLDRDWADALSTTVLDGCRRAG</sequence>
<evidence type="ECO:0000259" key="6">
    <source>
        <dbReference type="PROSITE" id="PS50977"/>
    </source>
</evidence>
<keyword evidence="3" id="KW-0804">Transcription</keyword>
<dbReference type="PANTHER" id="PTHR30055:SF148">
    <property type="entry name" value="TETR-FAMILY TRANSCRIPTIONAL REGULATOR"/>
    <property type="match status" value="1"/>
</dbReference>
<dbReference type="Pfam" id="PF00440">
    <property type="entry name" value="TetR_N"/>
    <property type="match status" value="1"/>
</dbReference>
<feature type="compositionally biased region" description="Basic and acidic residues" evidence="5">
    <location>
        <begin position="1"/>
        <end position="18"/>
    </location>
</feature>
<evidence type="ECO:0000256" key="2">
    <source>
        <dbReference type="ARBA" id="ARBA00023125"/>
    </source>
</evidence>
<reference evidence="8" key="1">
    <citation type="journal article" date="2019" name="Int. J. Syst. Evol. Microbiol.">
        <title>The Global Catalogue of Microorganisms (GCM) 10K type strain sequencing project: providing services to taxonomists for standard genome sequencing and annotation.</title>
        <authorList>
            <consortium name="The Broad Institute Genomics Platform"/>
            <consortium name="The Broad Institute Genome Sequencing Center for Infectious Disease"/>
            <person name="Wu L."/>
            <person name="Ma J."/>
        </authorList>
    </citation>
    <scope>NUCLEOTIDE SEQUENCE [LARGE SCALE GENOMIC DNA]</scope>
    <source>
        <strain evidence="8">CGMCC 4.7645</strain>
    </source>
</reference>
<feature type="region of interest" description="Disordered" evidence="5">
    <location>
        <begin position="1"/>
        <end position="27"/>
    </location>
</feature>
<dbReference type="SUPFAM" id="SSF46689">
    <property type="entry name" value="Homeodomain-like"/>
    <property type="match status" value="1"/>
</dbReference>
<evidence type="ECO:0000256" key="1">
    <source>
        <dbReference type="ARBA" id="ARBA00023015"/>
    </source>
</evidence>
<dbReference type="InterPro" id="IPR050109">
    <property type="entry name" value="HTH-type_TetR-like_transc_reg"/>
</dbReference>